<dbReference type="Proteomes" id="UP000469421">
    <property type="component" value="Unassembled WGS sequence"/>
</dbReference>
<evidence type="ECO:0000313" key="4">
    <source>
        <dbReference type="EMBL" id="MQX53757.1"/>
    </source>
</evidence>
<sequence length="183" mass="19385">MRIPFQRSLLVALVASTTLLQACSDNQEPMASEAENGAPVAEDHSGHDMAAMESAEAEEAAPQIARSTAPEGAKVSFVTPVDGDTVTSPVTIEFSLEGMDVVPAGTEQENSGHHHLLIDLAEAPDMGMPLPANDNVVHFGKGQTSTTLELTPGTHTLQLLLGDYRHIPHEPPVMSETITITVE</sequence>
<accession>A0A6N7LTL3</accession>
<feature type="signal peptide" evidence="2">
    <location>
        <begin position="1"/>
        <end position="22"/>
    </location>
</feature>
<dbReference type="InterPro" id="IPR025512">
    <property type="entry name" value="DUF4399"/>
</dbReference>
<feature type="region of interest" description="Disordered" evidence="1">
    <location>
        <begin position="50"/>
        <end position="70"/>
    </location>
</feature>
<dbReference type="RefSeq" id="WP_153501115.1">
    <property type="nucleotide sequence ID" value="NZ_WIRE01000001.1"/>
</dbReference>
<protein>
    <submittedName>
        <fullName evidence="4">DUF4399 domain-containing protein</fullName>
    </submittedName>
</protein>
<proteinExistence type="predicted"/>
<gene>
    <name evidence="4" type="ORF">GFN93_10885</name>
</gene>
<organism evidence="4 5">
    <name type="scientific">Alcanivorax sediminis</name>
    <dbReference type="NCBI Taxonomy" id="2663008"/>
    <lineage>
        <taxon>Bacteria</taxon>
        <taxon>Pseudomonadati</taxon>
        <taxon>Pseudomonadota</taxon>
        <taxon>Gammaproteobacteria</taxon>
        <taxon>Oceanospirillales</taxon>
        <taxon>Alcanivoracaceae</taxon>
        <taxon>Alcanivorax</taxon>
    </lineage>
</organism>
<dbReference type="EMBL" id="WIRE01000001">
    <property type="protein sequence ID" value="MQX53757.1"/>
    <property type="molecule type" value="Genomic_DNA"/>
</dbReference>
<keyword evidence="5" id="KW-1185">Reference proteome</keyword>
<evidence type="ECO:0000313" key="5">
    <source>
        <dbReference type="Proteomes" id="UP000469421"/>
    </source>
</evidence>
<dbReference type="Pfam" id="PF14347">
    <property type="entry name" value="DUF4399"/>
    <property type="match status" value="1"/>
</dbReference>
<dbReference type="PROSITE" id="PS51257">
    <property type="entry name" value="PROKAR_LIPOPROTEIN"/>
    <property type="match status" value="1"/>
</dbReference>
<comment type="caution">
    <text evidence="4">The sequence shown here is derived from an EMBL/GenBank/DDBJ whole genome shotgun (WGS) entry which is preliminary data.</text>
</comment>
<evidence type="ECO:0000259" key="3">
    <source>
        <dbReference type="Pfam" id="PF14347"/>
    </source>
</evidence>
<evidence type="ECO:0000256" key="1">
    <source>
        <dbReference type="SAM" id="MobiDB-lite"/>
    </source>
</evidence>
<name>A0A6N7LTL3_9GAMM</name>
<evidence type="ECO:0000256" key="2">
    <source>
        <dbReference type="SAM" id="SignalP"/>
    </source>
</evidence>
<feature type="domain" description="DUF4399" evidence="3">
    <location>
        <begin position="92"/>
        <end position="183"/>
    </location>
</feature>
<feature type="chain" id="PRO_5026885363" evidence="2">
    <location>
        <begin position="23"/>
        <end position="183"/>
    </location>
</feature>
<keyword evidence="2" id="KW-0732">Signal</keyword>
<dbReference type="AlphaFoldDB" id="A0A6N7LTL3"/>
<reference evidence="4 5" key="1">
    <citation type="submission" date="2019-10" db="EMBL/GenBank/DDBJ databases">
        <title>Alcanivorax sp.PA15-N-34 draft genome sequence.</title>
        <authorList>
            <person name="Liao X."/>
            <person name="Shao Z."/>
        </authorList>
    </citation>
    <scope>NUCLEOTIDE SEQUENCE [LARGE SCALE GENOMIC DNA]</scope>
    <source>
        <strain evidence="4 5">PA15-N-34</strain>
    </source>
</reference>